<dbReference type="PRINTS" id="PR00753">
    <property type="entry name" value="ACCSYNTHASE"/>
</dbReference>
<accession>A0A9W6GI44</accession>
<dbReference type="Gene3D" id="3.40.640.10">
    <property type="entry name" value="Type I PLP-dependent aspartate aminotransferase-like (Major domain)"/>
    <property type="match status" value="1"/>
</dbReference>
<organism evidence="8 9">
    <name type="scientific">Thermodesulfovibrio yellowstonii</name>
    <dbReference type="NCBI Taxonomy" id="28262"/>
    <lineage>
        <taxon>Bacteria</taxon>
        <taxon>Pseudomonadati</taxon>
        <taxon>Nitrospirota</taxon>
        <taxon>Thermodesulfovibrionia</taxon>
        <taxon>Thermodesulfovibrionales</taxon>
        <taxon>Thermodesulfovibrionaceae</taxon>
        <taxon>Thermodesulfovibrio</taxon>
    </lineage>
</organism>
<gene>
    <name evidence="8" type="ORF">TISLANDTSLP1_19890</name>
</gene>
<dbReference type="EMBL" id="BSDX01000001">
    <property type="protein sequence ID" value="GLI54296.1"/>
    <property type="molecule type" value="Genomic_DNA"/>
</dbReference>
<dbReference type="FunFam" id="3.40.640.10:FF:000033">
    <property type="entry name" value="Aspartate aminotransferase"/>
    <property type="match status" value="1"/>
</dbReference>
<keyword evidence="3 6" id="KW-0032">Aminotransferase</keyword>
<dbReference type="Proteomes" id="UP001144297">
    <property type="component" value="Unassembled WGS sequence"/>
</dbReference>
<dbReference type="InterPro" id="IPR015422">
    <property type="entry name" value="PyrdxlP-dep_Trfase_small"/>
</dbReference>
<comment type="cofactor">
    <cofactor evidence="1 6">
        <name>pyridoxal 5'-phosphate</name>
        <dbReference type="ChEBI" id="CHEBI:597326"/>
    </cofactor>
</comment>
<evidence type="ECO:0000256" key="1">
    <source>
        <dbReference type="ARBA" id="ARBA00001933"/>
    </source>
</evidence>
<evidence type="ECO:0000313" key="8">
    <source>
        <dbReference type="EMBL" id="GLI54296.1"/>
    </source>
</evidence>
<dbReference type="PANTHER" id="PTHR46383:SF1">
    <property type="entry name" value="ASPARTATE AMINOTRANSFERASE"/>
    <property type="match status" value="1"/>
</dbReference>
<keyword evidence="4 6" id="KW-0808">Transferase</keyword>
<feature type="domain" description="Aminotransferase class I/classII large" evidence="7">
    <location>
        <begin position="30"/>
        <end position="388"/>
    </location>
</feature>
<evidence type="ECO:0000256" key="4">
    <source>
        <dbReference type="ARBA" id="ARBA00022679"/>
    </source>
</evidence>
<protein>
    <recommendedName>
        <fullName evidence="6">Aminotransferase</fullName>
        <ecNumber evidence="6">2.6.1.-</ecNumber>
    </recommendedName>
</protein>
<dbReference type="AlphaFoldDB" id="A0A9W6GI44"/>
<evidence type="ECO:0000256" key="6">
    <source>
        <dbReference type="RuleBase" id="RU000481"/>
    </source>
</evidence>
<dbReference type="Pfam" id="PF00155">
    <property type="entry name" value="Aminotran_1_2"/>
    <property type="match status" value="1"/>
</dbReference>
<evidence type="ECO:0000256" key="2">
    <source>
        <dbReference type="ARBA" id="ARBA00007441"/>
    </source>
</evidence>
<keyword evidence="5" id="KW-0663">Pyridoxal phosphate</keyword>
<proteinExistence type="inferred from homology"/>
<dbReference type="InterPro" id="IPR015421">
    <property type="entry name" value="PyrdxlP-dep_Trfase_major"/>
</dbReference>
<dbReference type="Gene3D" id="3.90.1150.10">
    <property type="entry name" value="Aspartate Aminotransferase, domain 1"/>
    <property type="match status" value="1"/>
</dbReference>
<evidence type="ECO:0000256" key="5">
    <source>
        <dbReference type="ARBA" id="ARBA00022898"/>
    </source>
</evidence>
<keyword evidence="9" id="KW-1185">Reference proteome</keyword>
<dbReference type="GO" id="GO:0030170">
    <property type="term" value="F:pyridoxal phosphate binding"/>
    <property type="evidence" value="ECO:0007669"/>
    <property type="project" value="InterPro"/>
</dbReference>
<dbReference type="CDD" id="cd00609">
    <property type="entry name" value="AAT_like"/>
    <property type="match status" value="1"/>
</dbReference>
<comment type="caution">
    <text evidence="8">The sequence shown here is derived from an EMBL/GenBank/DDBJ whole genome shotgun (WGS) entry which is preliminary data.</text>
</comment>
<dbReference type="InterPro" id="IPR004839">
    <property type="entry name" value="Aminotransferase_I/II_large"/>
</dbReference>
<reference evidence="8" key="1">
    <citation type="submission" date="2022-12" db="EMBL/GenBank/DDBJ databases">
        <title>Reference genome sequencing for broad-spectrum identification of bacterial and archaeal isolates by mass spectrometry.</title>
        <authorList>
            <person name="Sekiguchi Y."/>
            <person name="Tourlousse D.M."/>
        </authorList>
    </citation>
    <scope>NUCLEOTIDE SEQUENCE</scope>
    <source>
        <strain evidence="8">TSL-P1</strain>
    </source>
</reference>
<evidence type="ECO:0000256" key="3">
    <source>
        <dbReference type="ARBA" id="ARBA00022576"/>
    </source>
</evidence>
<dbReference type="GO" id="GO:0006520">
    <property type="term" value="P:amino acid metabolic process"/>
    <property type="evidence" value="ECO:0007669"/>
    <property type="project" value="InterPro"/>
</dbReference>
<name>A0A9W6GI44_9BACT</name>
<dbReference type="InterPro" id="IPR015424">
    <property type="entry name" value="PyrdxlP-dep_Trfase"/>
</dbReference>
<evidence type="ECO:0000313" key="9">
    <source>
        <dbReference type="Proteomes" id="UP001144297"/>
    </source>
</evidence>
<dbReference type="EC" id="2.6.1.-" evidence="6"/>
<comment type="similarity">
    <text evidence="2 6">Belongs to the class-I pyridoxal-phosphate-dependent aminotransferase family.</text>
</comment>
<evidence type="ECO:0000259" key="7">
    <source>
        <dbReference type="Pfam" id="PF00155"/>
    </source>
</evidence>
<dbReference type="PANTHER" id="PTHR46383">
    <property type="entry name" value="ASPARTATE AMINOTRANSFERASE"/>
    <property type="match status" value="1"/>
</dbReference>
<dbReference type="PROSITE" id="PS00105">
    <property type="entry name" value="AA_TRANSFER_CLASS_1"/>
    <property type="match status" value="1"/>
</dbReference>
<sequence>MIAERTKKVKPSPTLAVDSKAKELKAKGFDVVNFGVGEPDFDTPEHVKEAAIKAIRDGFTKYTPVGGIDELKEAIIDKLERDNGLKYGKENILVSCGAKHSLYNIAQALFGPGDEVMIPSPYWVSYPDQVLINDAQPVIVETYEEDNFMLQPEVLENKITPKTKALILNSPSNPTGFIYSKKVLEKVAEIALKHNIYIISDEIYEKLIYDDEKHISIASLGEEIKEKTIVVNGLSKSHAMTGWRIGYAAGPVEIIKTMTKIQSQSTSNPTSIAQKAAVAALSGPQDCVEKMRQEFERRRNYLVKGLNSIGGISCKMPKGAFYAFPNISKVLGKKVSNNQINSSMDLSIYLLEQAKVALVPGSAFGAEGYIRISYATSMENLSKGIERIRKALEELK</sequence>
<dbReference type="InterPro" id="IPR004838">
    <property type="entry name" value="NHTrfase_class1_PyrdxlP-BS"/>
</dbReference>
<dbReference type="InterPro" id="IPR050596">
    <property type="entry name" value="AspAT/PAT-like"/>
</dbReference>
<dbReference type="SUPFAM" id="SSF53383">
    <property type="entry name" value="PLP-dependent transferases"/>
    <property type="match status" value="1"/>
</dbReference>
<dbReference type="GO" id="GO:0008483">
    <property type="term" value="F:transaminase activity"/>
    <property type="evidence" value="ECO:0007669"/>
    <property type="project" value="UniProtKB-KW"/>
</dbReference>